<dbReference type="Gene3D" id="1.10.10.60">
    <property type="entry name" value="Homeodomain-like"/>
    <property type="match status" value="1"/>
</dbReference>
<dbReference type="PANTHER" id="PTHR46796">
    <property type="entry name" value="HTH-TYPE TRANSCRIPTIONAL ACTIVATOR RHAS-RELATED"/>
    <property type="match status" value="1"/>
</dbReference>
<dbReference type="PROSITE" id="PS01124">
    <property type="entry name" value="HTH_ARAC_FAMILY_2"/>
    <property type="match status" value="1"/>
</dbReference>
<dbReference type="SMART" id="SM00342">
    <property type="entry name" value="HTH_ARAC"/>
    <property type="match status" value="1"/>
</dbReference>
<dbReference type="InterPro" id="IPR050204">
    <property type="entry name" value="AraC_XylS_family_regulators"/>
</dbReference>
<dbReference type="SUPFAM" id="SSF51215">
    <property type="entry name" value="Regulatory protein AraC"/>
    <property type="match status" value="1"/>
</dbReference>
<evidence type="ECO:0000256" key="2">
    <source>
        <dbReference type="ARBA" id="ARBA00023125"/>
    </source>
</evidence>
<dbReference type="Proteomes" id="UP000321717">
    <property type="component" value="Unassembled WGS sequence"/>
</dbReference>
<evidence type="ECO:0000256" key="3">
    <source>
        <dbReference type="ARBA" id="ARBA00023159"/>
    </source>
</evidence>
<dbReference type="AlphaFoldDB" id="A0A512HGL8"/>
<dbReference type="EMBL" id="BJZP01000005">
    <property type="protein sequence ID" value="GEO84586.1"/>
    <property type="molecule type" value="Genomic_DNA"/>
</dbReference>
<gene>
    <name evidence="6" type="ORF">RNA01_15180</name>
</gene>
<organism evidence="6 7">
    <name type="scientific">Ciceribacter naphthalenivorans</name>
    <dbReference type="NCBI Taxonomy" id="1118451"/>
    <lineage>
        <taxon>Bacteria</taxon>
        <taxon>Pseudomonadati</taxon>
        <taxon>Pseudomonadota</taxon>
        <taxon>Alphaproteobacteria</taxon>
        <taxon>Hyphomicrobiales</taxon>
        <taxon>Rhizobiaceae</taxon>
        <taxon>Ciceribacter</taxon>
    </lineage>
</organism>
<dbReference type="Pfam" id="PF02311">
    <property type="entry name" value="AraC_binding"/>
    <property type="match status" value="1"/>
</dbReference>
<evidence type="ECO:0000256" key="4">
    <source>
        <dbReference type="ARBA" id="ARBA00023163"/>
    </source>
</evidence>
<name>A0A512HGL8_9HYPH</name>
<dbReference type="GO" id="GO:0043565">
    <property type="term" value="F:sequence-specific DNA binding"/>
    <property type="evidence" value="ECO:0007669"/>
    <property type="project" value="InterPro"/>
</dbReference>
<keyword evidence="4" id="KW-0804">Transcription</keyword>
<evidence type="ECO:0000313" key="6">
    <source>
        <dbReference type="EMBL" id="GEO84586.1"/>
    </source>
</evidence>
<accession>A0A512HGL8</accession>
<dbReference type="InterPro" id="IPR009057">
    <property type="entry name" value="Homeodomain-like_sf"/>
</dbReference>
<evidence type="ECO:0000259" key="5">
    <source>
        <dbReference type="PROSITE" id="PS01124"/>
    </source>
</evidence>
<dbReference type="Pfam" id="PF12833">
    <property type="entry name" value="HTH_18"/>
    <property type="match status" value="1"/>
</dbReference>
<protein>
    <submittedName>
        <fullName evidence="6">AraC family transcriptional regulator</fullName>
    </submittedName>
</protein>
<dbReference type="InterPro" id="IPR018062">
    <property type="entry name" value="HTH_AraC-typ_CS"/>
</dbReference>
<keyword evidence="2" id="KW-0238">DNA-binding</keyword>
<dbReference type="PANTHER" id="PTHR46796:SF2">
    <property type="entry name" value="TRANSCRIPTIONAL REGULATORY PROTEIN"/>
    <property type="match status" value="1"/>
</dbReference>
<comment type="caution">
    <text evidence="6">The sequence shown here is derived from an EMBL/GenBank/DDBJ whole genome shotgun (WGS) entry which is preliminary data.</text>
</comment>
<dbReference type="InterPro" id="IPR003313">
    <property type="entry name" value="AraC-bd"/>
</dbReference>
<keyword evidence="1" id="KW-0805">Transcription regulation</keyword>
<reference evidence="6 7" key="1">
    <citation type="submission" date="2019-07" db="EMBL/GenBank/DDBJ databases">
        <title>Whole genome shotgun sequence of Rhizobium naphthalenivorans NBRC 107585.</title>
        <authorList>
            <person name="Hosoyama A."/>
            <person name="Uohara A."/>
            <person name="Ohji S."/>
            <person name="Ichikawa N."/>
        </authorList>
    </citation>
    <scope>NUCLEOTIDE SEQUENCE [LARGE SCALE GENOMIC DNA]</scope>
    <source>
        <strain evidence="6 7">NBRC 107585</strain>
    </source>
</reference>
<feature type="domain" description="HTH araC/xylS-type" evidence="5">
    <location>
        <begin position="168"/>
        <end position="265"/>
    </location>
</feature>
<dbReference type="InterPro" id="IPR018060">
    <property type="entry name" value="HTH_AraC"/>
</dbReference>
<sequence length="268" mass="28963">MSVTHDRLRLLGGLSGLEHIEAAFTGEGFAPHRHDTYGIGVTLSGVQIFHYRGALRASLPGNIIVLHPDELHDGAAGTETGLVYRMIYVAPERIAEAQGIKGGLPFVTDPVVSDGQFRARLGEALVQLDDAPSELAVSGIVAMIADGLRCHSDVRPLTADRGLSAGIAACRDHLSVHCTRDVGSQELEAIAGLDRYTIARQFRRAFGTSPHRYLVMRRIELARRLMHSGTGLAEAAIASGFADQAHFTRHFKAAYGITPGRWLALLRN</sequence>
<evidence type="ECO:0000256" key="1">
    <source>
        <dbReference type="ARBA" id="ARBA00023015"/>
    </source>
</evidence>
<dbReference type="GO" id="GO:0003700">
    <property type="term" value="F:DNA-binding transcription factor activity"/>
    <property type="evidence" value="ECO:0007669"/>
    <property type="project" value="InterPro"/>
</dbReference>
<evidence type="ECO:0000313" key="7">
    <source>
        <dbReference type="Proteomes" id="UP000321717"/>
    </source>
</evidence>
<dbReference type="InterPro" id="IPR037923">
    <property type="entry name" value="HTH-like"/>
</dbReference>
<dbReference type="PROSITE" id="PS00041">
    <property type="entry name" value="HTH_ARAC_FAMILY_1"/>
    <property type="match status" value="1"/>
</dbReference>
<keyword evidence="3" id="KW-0010">Activator</keyword>
<dbReference type="SUPFAM" id="SSF46689">
    <property type="entry name" value="Homeodomain-like"/>
    <property type="match status" value="2"/>
</dbReference>
<keyword evidence="7" id="KW-1185">Reference proteome</keyword>
<proteinExistence type="predicted"/>